<dbReference type="SUPFAM" id="SSF160631">
    <property type="entry name" value="SMI1/KNR4-like"/>
    <property type="match status" value="1"/>
</dbReference>
<feature type="domain" description="Knr4/Smi1-like" evidence="1">
    <location>
        <begin position="14"/>
        <end position="154"/>
    </location>
</feature>
<dbReference type="EMBL" id="WBZJ01000001">
    <property type="protein sequence ID" value="KAB3523273.1"/>
    <property type="molecule type" value="Genomic_DNA"/>
</dbReference>
<dbReference type="Proteomes" id="UP000436181">
    <property type="component" value="Unassembled WGS sequence"/>
</dbReference>
<dbReference type="Gene3D" id="3.40.1580.10">
    <property type="entry name" value="SMI1/KNR4-like"/>
    <property type="match status" value="1"/>
</dbReference>
<evidence type="ECO:0000313" key="3">
    <source>
        <dbReference type="Proteomes" id="UP000436181"/>
    </source>
</evidence>
<dbReference type="InterPro" id="IPR018958">
    <property type="entry name" value="Knr4/Smi1-like_dom"/>
</dbReference>
<proteinExistence type="predicted"/>
<accession>A0ABQ6VG38</accession>
<dbReference type="RefSeq" id="WP_151844025.1">
    <property type="nucleotide sequence ID" value="NZ_WBZJ01000001.1"/>
</dbReference>
<comment type="caution">
    <text evidence="2">The sequence shown here is derived from an EMBL/GenBank/DDBJ whole genome shotgun (WGS) entry which is preliminary data.</text>
</comment>
<gene>
    <name evidence="2" type="ORF">F8377_03805</name>
</gene>
<evidence type="ECO:0000259" key="1">
    <source>
        <dbReference type="SMART" id="SM00860"/>
    </source>
</evidence>
<organism evidence="2 3">
    <name type="scientific">Corynebacterium zhongnanshanii</name>
    <dbReference type="NCBI Taxonomy" id="2768834"/>
    <lineage>
        <taxon>Bacteria</taxon>
        <taxon>Bacillati</taxon>
        <taxon>Actinomycetota</taxon>
        <taxon>Actinomycetes</taxon>
        <taxon>Mycobacteriales</taxon>
        <taxon>Corynebacteriaceae</taxon>
        <taxon>Corynebacterium</taxon>
    </lineage>
</organism>
<protein>
    <submittedName>
        <fullName evidence="2">SMI1/KNR4 family protein</fullName>
    </submittedName>
</protein>
<dbReference type="Pfam" id="PF09346">
    <property type="entry name" value="SMI1_KNR4"/>
    <property type="match status" value="1"/>
</dbReference>
<keyword evidence="3" id="KW-1185">Reference proteome</keyword>
<name>A0ABQ6VG38_9CORY</name>
<sequence length="319" mass="36740">MNFSDIEFIRQGKPCGIFRIRAIEKKIGRKLPKDYRKFIMQTGGGQLSRKNAVLPGIQLAHGEELESEVELILGNGYPDYYNRDLAEMGTFLTEEWEIPFEVLLIGNFNSGMHECFVINYDLKEFPVHSILYLDNDFPEEFTLIAESFTEFLEMLEPSSEYDGKVSKYSDQGGVYLARYGSLGETLRKAIAVSPYEDMEIILRRAAEGIAIENRLEMFCQEESCRFQDLLFFLSQPFGGHYSLESWLAPRGKSENGAVNEADLLHGIFLSEHGWSGLVSFRKANDVWWERRTSSGVLVETPDGYRFKDDYIEWLVETFR</sequence>
<reference evidence="2 3" key="1">
    <citation type="submission" date="2019-10" db="EMBL/GenBank/DDBJ databases">
        <title>Corynebacterium sp novel species isolated from the respiratory tract of Marmot.</title>
        <authorList>
            <person name="Zhang G."/>
        </authorList>
    </citation>
    <scope>NUCLEOTIDE SEQUENCE [LARGE SCALE GENOMIC DNA]</scope>
    <source>
        <strain evidence="2 3">336</strain>
    </source>
</reference>
<dbReference type="SMART" id="SM00860">
    <property type="entry name" value="SMI1_KNR4"/>
    <property type="match status" value="1"/>
</dbReference>
<dbReference type="InterPro" id="IPR037883">
    <property type="entry name" value="Knr4/Smi1-like_sf"/>
</dbReference>
<evidence type="ECO:0000313" key="2">
    <source>
        <dbReference type="EMBL" id="KAB3523273.1"/>
    </source>
</evidence>